<reference evidence="2 3" key="1">
    <citation type="journal article" date="2015" name="Genome Announc.">
        <title>Complete Genome Sequences of Two Helicobacter pylori Strains from a Canadian Arctic Aboriginal Community.</title>
        <authorList>
            <person name="Kersulyte D."/>
            <person name="Bertoli M.T."/>
            <person name="Tamma S."/>
            <person name="Keelan M."/>
            <person name="Munday R."/>
            <person name="Geary J."/>
            <person name="Veldhuyzen van Zanten S."/>
            <person name="Goodman K.J."/>
            <person name="Berg D.E."/>
        </authorList>
    </citation>
    <scope>NUCLEOTIDE SEQUENCE [LARGE SCALE GENOMIC DNA]</scope>
    <source>
        <strain evidence="2">Aklavik86</strain>
    </source>
</reference>
<dbReference type="RefSeq" id="WP_015086840.1">
    <property type="nucleotide sequence ID" value="NC_019563.1"/>
</dbReference>
<evidence type="ECO:0000259" key="1">
    <source>
        <dbReference type="PROSITE" id="PS51208"/>
    </source>
</evidence>
<dbReference type="EMBL" id="CP003476">
    <property type="protein sequence ID" value="AFX89439.1"/>
    <property type="molecule type" value="Genomic_DNA"/>
</dbReference>
<dbReference type="Pfam" id="PF03077">
    <property type="entry name" value="VacA2"/>
    <property type="match status" value="5"/>
</dbReference>
<dbReference type="KEGG" id="hpyk:HPAKL86_02120"/>
<dbReference type="HOGENOM" id="CLU_000633_0_0_7"/>
<dbReference type="InterPro" id="IPR006626">
    <property type="entry name" value="PbH1"/>
</dbReference>
<sequence length="3194" mass="350256">MIDKNDKTDLKNKRFKNRSFKGIKKKITKKHKAKNPSLIAHAFKMRSNFSASFNKKIFLALGFVSALSAEDYNSSVYWLNSVNENHSNKSYYISPLRTWAGGNRSFTQNYNNSKLYIGTKNASSTPNNSSVWFGGAYNDFWHQYQGYVGYITGHFKAKDIFITGDIGSGNQLKTGGGATLVFESSNDLTTDEAHFKNDKAGTQNSWMNLISNNSVHLKNTTFSNQTPNGGFNVKGKNITYEGGSISGGNFGFDNVDKNGKTTISGVTFNNNGTLTYKGGNSIGGSISFINSNINHYRLNLHANEITFNNSTLGSMPNGNTNTVGDAYILNAERITFNNLTFDGGWFVFMRPDSKIDFQGTTTINNPTSPFLNMTGNVNINANAFFNIQNYTPTIGSTYTLFSMKNGSITYNDVSNLWNIIRLKNTQATKDNSKNATSNNNTHTYYVTYNLGGTLHSFKEVFSPNSIFLQSVYYGANNIYYTDSVNIHDNVFNLKNIKDNRDDTIFYLNGLNTWNYTQARFTQTYGGKNSALVFNATTPWANGSIPKSNSTVRFGGYEGVNWGKTGYITGTFTADRVYITGNMMSGNGAQTGGGATLNFVGATEVNIAGATFKNLKTTSQNSYMTFMALGDSSGSGKINVSQSDFYDWTGGGYDFTGNGAFDSVNFNKAYYKFQGPKNAYTFKNTNFLAGNFKFQGKTTIEKSVLNDASYTFDGVNNAFNEDKFNGGSFNFNHAEQTDAFNNNSFNGGSFNFNAKQVDFNHNLFNGGVFNFNNTPKVSFTNDTFNVNNQFKINGAQTTFTFNKGVVFNMQGLLNSLSVGTTYQLLNAKSVDYKDNHNTLYQMLRWTSGENPSGKLVDENQSAPSSAKIYNVQFIDNGLTYYIKESFNNGITLTRLCTLGYTHCVSVHDNAFNLKNVNNSASDTVFYLNGMTTWKIAGTGVFNHNYSGANSVLVFNQTTPFLDGANPTSKSVVSFGKTSGAEWGLVGYIQGTFRASQIDIAGTIRSGNGAKTGGGATLVFNAQKRLNIANANLNSDKAGLQNSWMNFIVDNGNLNVKNANFSNQTPHGGFNLKAGDITWDKGSVNGGGNFGVDNASLNGKAVIKNVTFNNNGTLIYKGGENSAGNSLTLENNTFNSYNINARVQNLIFNNNLFNGGSYSFNDTKNTTFKGTNTLINSDPFSRLKGSVSIENDSIFNIERNLTDKTTYTLLSGDSIKYNNQALADNAFSQNLWNLIHYGGERGTLLRTEKNTYFVQFTQSNGQKFVFEETFNPGSITYRYLTLNSSPFHTDANSKDIWSQVKKQFDFIPGKTPVCVGVCYIAPYKNQNLIGSSAFAWSLNFGATVVGTLLLGSAQEKANNNGGSIWFGKNNLLYLHGNFNATNIFLTNNFNVGNPNAGGGATINFNADETLNADGLNYTNFQTVAMGLQTSASQHSWANFNSRFSMEIKNSNFRDFTWGGFRFNSGRMVFENTTFSGWTNINGATENGSSYVNMVANTDLIFTNSILGGGIRYDLKAKRIAFNNSQMVIDVSKNVNQSTLNGDVTFNNSRLSIKPNAAINIGDSQTQTTLENGSSLSFYNNSVANFNGMTTFKGISYLNLNPNAQLSFNQVSFNNANVTFYGIPLFGKTPDFGSSVRLINFKGNTNFNQATLNLRAKNIHMNFQGASTFKQNSTMNLAQGSQASFNALSVEGETNFNLNGSSLLNFNGDSVFNAPVSFYANNSQISFTKLATFNADASFDLGNNSALNFQSVFLNSALNLLGNGSNNLAINAKGNFSFGSKGILNLSYMNLFGRDKKASVYDVLQAQNIDGLMGNNGYEKIRFYGIQIEKADYSFNNGVHSWSFTNPLNTTETITETLHNNRLKVQISQNGISNNEMFNLAPSLYDYQKNPYNETENSYNYTSDKVGTYYLTSNIKGFNQNNEIPGTYNALNQRLKTLHIYNQAITKQDLSVIASLGKEFLPKMAKLIASGDLDKLNLNGLDSFDTILKILQKYDISISQEKWKSLLKIINGFSNTANYNFSQGSLVVGAIKEGQTNTKSVVWFGGDGYKNPCAVGDNTCQMFRQTNLGQLIHSTSPYLGYINANFRAKNIYITGTIGSGNAWGTGGSANVSFESSTNLVLNQANIDAKGNDKLFSYLGKEGIDKLFGEKGLGNILSNMVYEESLNNNAIPKDLAGMIPKDFGSKTLSSLLGPDEVSSLLGVSAFKNAIMEILNSKTVGDVFGENGLLNALDPAKRKEIDQMLLEQIQAHSSGFEKFIVKTLGIQNVENFINNWYGKQSLSAFANNFVPGGLNQALDKIGSNANSKELQGFLKQTTFGDILNQMISQAPLINKLISWLGPQDLSVLVNIALNSITNPSKELLGAISGMGQKVLNDLLGEGVVNKIMNNQVLGQMINKIIADKGFGGVYNQGLGSILPKPLQDELKKLGMGSLLKPKGLHNLWQKGNFSFVAKNHVFVNNSSFSNATGGELNFVAGKSIIFNGKNTINFTQYQGKLSFISKDFSNISLDTLNATNGLTLNASKNDISVQKGQICVNVLNCMGEKKANSSSAPTGETLEVNANNFAFLGTIKANGLVDFSKVLQNTTIGTLDLGSNALLRANNLIVNNAFNNNSNYRVNISGNFNVVKGATLGTNENGLDVGGDFKSEGSLTFNLKRPTDKTILSVTGTSTIMSYNNQTLINLNTQLKQGAYTLMDAKRMLYGYDNQIIRGGSLSDYLKLYTLINFNGKRMQLKGNSLSYDNKPVSIKDGGLVTSFKDNQGRMVYSSILYDKVQVTISEKPMDIHAPSLEYYIQRIQGRAGLDAIKSANHNAVNWLNALFVAKGGNPLFAPYYLQDTPTKHIVTLMEDVSSALGMLTKPSLKNNSTDVLQLNTYTQQMGRLAKLSSFASFDSTNFSERLSSLKNQRFADAIPNAMDVILKYSQRDKLKNNLWATGVGGISFVENGSGTLYGINLGYDRFVRGVIVGGYAAYGYSGFNSRITGSRSDNVNVGLYARAFIKKSELTFSVNETWGANKTQISSNDALLSMINQSYSYNTWTTNARVNYGYDFMFKNKSVIIKPQISLGYYYIGMTGLDGVMNNALYNQFKANADPSKKSVLTINFAIENRHYFNKNSYFYAISGISRDLLVRSMGDKLVRFIGDNTLSYRKGELYNTFASITTGGEVRLFKSFYANAGVGARFGLDYKMINITGNIGMRLAF</sequence>
<dbReference type="SMART" id="SM00710">
    <property type="entry name" value="PbH1"/>
    <property type="match status" value="12"/>
</dbReference>
<dbReference type="PATRIC" id="fig|1055532.3.peg.437"/>
<dbReference type="SUPFAM" id="SSF103515">
    <property type="entry name" value="Autotransporter"/>
    <property type="match status" value="1"/>
</dbReference>
<protein>
    <submittedName>
        <fullName evidence="2">Vacuolating cytotoxin VacA</fullName>
    </submittedName>
</protein>
<evidence type="ECO:0000313" key="3">
    <source>
        <dbReference type="Proteomes" id="UP000010078"/>
    </source>
</evidence>
<gene>
    <name evidence="2" type="ORF">HPAKL86_02120</name>
</gene>
<organism evidence="2 3">
    <name type="scientific">Helicobacter pylori Aklavik86</name>
    <dbReference type="NCBI Taxonomy" id="1055532"/>
    <lineage>
        <taxon>Bacteria</taxon>
        <taxon>Pseudomonadati</taxon>
        <taxon>Campylobacterota</taxon>
        <taxon>Epsilonproteobacteria</taxon>
        <taxon>Campylobacterales</taxon>
        <taxon>Helicobacteraceae</taxon>
        <taxon>Helicobacter</taxon>
    </lineage>
</organism>
<dbReference type="InterPro" id="IPR036709">
    <property type="entry name" value="Autotransporte_beta_dom_sf"/>
</dbReference>
<name>K7Y1J1_HELPX</name>
<dbReference type="Proteomes" id="UP000010078">
    <property type="component" value="Chromosome"/>
</dbReference>
<evidence type="ECO:0000313" key="2">
    <source>
        <dbReference type="EMBL" id="AFX89439.1"/>
    </source>
</evidence>
<feature type="domain" description="Autotransporter" evidence="1">
    <location>
        <begin position="2919"/>
        <end position="3194"/>
    </location>
</feature>
<dbReference type="InterPro" id="IPR004311">
    <property type="entry name" value="Vacuolating_cytotoxin_put"/>
</dbReference>
<dbReference type="InterPro" id="IPR005546">
    <property type="entry name" value="Autotransporte_beta"/>
</dbReference>
<proteinExistence type="predicted"/>
<dbReference type="PROSITE" id="PS51208">
    <property type="entry name" value="AUTOTRANSPORTER"/>
    <property type="match status" value="1"/>
</dbReference>
<dbReference type="SMART" id="SM00869">
    <property type="entry name" value="Autotransporter"/>
    <property type="match status" value="1"/>
</dbReference>
<accession>K7Y1J1</accession>